<evidence type="ECO:0000256" key="3">
    <source>
        <dbReference type="ARBA" id="ARBA00022833"/>
    </source>
</evidence>
<keyword evidence="3" id="KW-0862">Zinc</keyword>
<dbReference type="Pfam" id="PF04434">
    <property type="entry name" value="SWIM"/>
    <property type="match status" value="1"/>
</dbReference>
<feature type="domain" description="SWIM-type" evidence="5">
    <location>
        <begin position="590"/>
        <end position="632"/>
    </location>
</feature>
<organism evidence="6 7">
    <name type="scientific">Iris pallida</name>
    <name type="common">Sweet iris</name>
    <dbReference type="NCBI Taxonomy" id="29817"/>
    <lineage>
        <taxon>Eukaryota</taxon>
        <taxon>Viridiplantae</taxon>
        <taxon>Streptophyta</taxon>
        <taxon>Embryophyta</taxon>
        <taxon>Tracheophyta</taxon>
        <taxon>Spermatophyta</taxon>
        <taxon>Magnoliopsida</taxon>
        <taxon>Liliopsida</taxon>
        <taxon>Asparagales</taxon>
        <taxon>Iridaceae</taxon>
        <taxon>Iridoideae</taxon>
        <taxon>Irideae</taxon>
        <taxon>Iris</taxon>
    </lineage>
</organism>
<dbReference type="SMART" id="SM00575">
    <property type="entry name" value="ZnF_PMZ"/>
    <property type="match status" value="1"/>
</dbReference>
<dbReference type="SMART" id="SM00666">
    <property type="entry name" value="PB1"/>
    <property type="match status" value="1"/>
</dbReference>
<reference evidence="6" key="1">
    <citation type="journal article" date="2023" name="GigaByte">
        <title>Genome assembly of the bearded iris, Iris pallida Lam.</title>
        <authorList>
            <person name="Bruccoleri R.E."/>
            <person name="Oakeley E.J."/>
            <person name="Faust A.M.E."/>
            <person name="Altorfer M."/>
            <person name="Dessus-Babus S."/>
            <person name="Burckhardt D."/>
            <person name="Oertli M."/>
            <person name="Naumann U."/>
            <person name="Petersen F."/>
            <person name="Wong J."/>
        </authorList>
    </citation>
    <scope>NUCLEOTIDE SEQUENCE</scope>
    <source>
        <strain evidence="6">GSM-AAB239-AS_SAM_17_03QT</strain>
    </source>
</reference>
<evidence type="ECO:0000259" key="5">
    <source>
        <dbReference type="PROSITE" id="PS50966"/>
    </source>
</evidence>
<sequence>MTRGKILAICQMGGEFTLNSDGSMSYVGGEAHAIDIEHDMTLLDLLSEISDMFNCNASIYSIKYFLPGNRKTLITISNDKDLKRMVEYSGDTVTTDVFLLKKTENPTPNPHPNRTTRSVVADSVPTDAITSYEATAENPKRQKIDSSWENMIMGVGQVFDSPKVFRDALHKFAISKGFMYKYIKNEGPRITVRCTTKDCPWRIFASKSPDTQELTIKKINETHTCGRESSKERTRLASQSWIASVIKDKLRENPDYRPRDIAKDLETEYGLSMSYHRAWRGKSIAEKELHGSHEEASNQLPWFCEKIMETNPGSFTIFETMEDSKLGRLFVSFHASLHGFEHGCRPLLFLDDISLKAVKHWKLLAANGVDGENDIFPVAFAVVEVETDENWRWFVGQLKSALPASRTITFVSKRRNGLEEIVTELFEDCRYGYCVDNLVEDFKEELDDTWTVELKDAAVEDFTSAVYACKVDEFNACVGRIKAESKDVAEWVLSSKPECWSNAFFEGVRYGRYSSNASETFNAWISTRNEPSVVQAIDMIRCKIMEMIYFRRENSSTWMEPLTPLMTRKVQEETTRAQTLEVIGSSGSVYEVRDDDQLTNVVNIGMWGCTCRRWQVIGLPCMHAIAVVEHIGEPVSSFCSEFFSTKCYRAAYSKSINPIADPVNTIGYPIHSSRGRGRPKLKPAEPLLKAKRAVQCSNCREYGHYKRTCKAFL</sequence>
<dbReference type="InterPro" id="IPR006564">
    <property type="entry name" value="Znf_PMZ"/>
</dbReference>
<evidence type="ECO:0000256" key="1">
    <source>
        <dbReference type="ARBA" id="ARBA00022723"/>
    </source>
</evidence>
<dbReference type="Pfam" id="PF00564">
    <property type="entry name" value="PB1"/>
    <property type="match status" value="1"/>
</dbReference>
<dbReference type="PANTHER" id="PTHR31973">
    <property type="entry name" value="POLYPROTEIN, PUTATIVE-RELATED"/>
    <property type="match status" value="1"/>
</dbReference>
<protein>
    <recommendedName>
        <fullName evidence="5">SWIM-type domain-containing protein</fullName>
    </recommendedName>
</protein>
<dbReference type="PANTHER" id="PTHR31973:SF194">
    <property type="entry name" value="OS06G0632700 PROTEIN"/>
    <property type="match status" value="1"/>
</dbReference>
<evidence type="ECO:0000313" key="7">
    <source>
        <dbReference type="Proteomes" id="UP001140949"/>
    </source>
</evidence>
<dbReference type="GO" id="GO:0008270">
    <property type="term" value="F:zinc ion binding"/>
    <property type="evidence" value="ECO:0007669"/>
    <property type="project" value="UniProtKB-KW"/>
</dbReference>
<dbReference type="SUPFAM" id="SSF54277">
    <property type="entry name" value="CAD &amp; PB1 domains"/>
    <property type="match status" value="1"/>
</dbReference>
<keyword evidence="7" id="KW-1185">Reference proteome</keyword>
<gene>
    <name evidence="6" type="ORF">M6B38_192120</name>
</gene>
<keyword evidence="2 4" id="KW-0863">Zinc-finger</keyword>
<reference evidence="6" key="2">
    <citation type="submission" date="2023-04" db="EMBL/GenBank/DDBJ databases">
        <authorList>
            <person name="Bruccoleri R.E."/>
            <person name="Oakeley E.J."/>
            <person name="Faust A.-M."/>
            <person name="Dessus-Babus S."/>
            <person name="Altorfer M."/>
            <person name="Burckhardt D."/>
            <person name="Oertli M."/>
            <person name="Naumann U."/>
            <person name="Petersen F."/>
            <person name="Wong J."/>
        </authorList>
    </citation>
    <scope>NUCLEOTIDE SEQUENCE</scope>
    <source>
        <strain evidence="6">GSM-AAB239-AS_SAM_17_03QT</strain>
        <tissue evidence="6">Leaf</tissue>
    </source>
</reference>
<dbReference type="PROSITE" id="PS50966">
    <property type="entry name" value="ZF_SWIM"/>
    <property type="match status" value="1"/>
</dbReference>
<dbReference type="Proteomes" id="UP001140949">
    <property type="component" value="Unassembled WGS sequence"/>
</dbReference>
<dbReference type="Pfam" id="PF10551">
    <property type="entry name" value="MULE"/>
    <property type="match status" value="1"/>
</dbReference>
<dbReference type="AlphaFoldDB" id="A0AAX6EF20"/>
<dbReference type="InterPro" id="IPR018289">
    <property type="entry name" value="MULE_transposase_dom"/>
</dbReference>
<dbReference type="InterPro" id="IPR004332">
    <property type="entry name" value="Transposase_MuDR"/>
</dbReference>
<evidence type="ECO:0000313" key="6">
    <source>
        <dbReference type="EMBL" id="KAJ6802548.1"/>
    </source>
</evidence>
<proteinExistence type="predicted"/>
<dbReference type="EMBL" id="JANAVB010037219">
    <property type="protein sequence ID" value="KAJ6802548.1"/>
    <property type="molecule type" value="Genomic_DNA"/>
</dbReference>
<dbReference type="InterPro" id="IPR007527">
    <property type="entry name" value="Znf_SWIM"/>
</dbReference>
<comment type="caution">
    <text evidence="6">The sequence shown here is derived from an EMBL/GenBank/DDBJ whole genome shotgun (WGS) entry which is preliminary data.</text>
</comment>
<name>A0AAX6EF20_IRIPA</name>
<dbReference type="InterPro" id="IPR000270">
    <property type="entry name" value="PB1_dom"/>
</dbReference>
<dbReference type="Pfam" id="PF03108">
    <property type="entry name" value="DBD_Tnp_Mut"/>
    <property type="match status" value="1"/>
</dbReference>
<keyword evidence="1" id="KW-0479">Metal-binding</keyword>
<accession>A0AAX6EF20</accession>
<dbReference type="CDD" id="cd06410">
    <property type="entry name" value="PB1_UP2"/>
    <property type="match status" value="1"/>
</dbReference>
<evidence type="ECO:0000256" key="2">
    <source>
        <dbReference type="ARBA" id="ARBA00022771"/>
    </source>
</evidence>
<evidence type="ECO:0000256" key="4">
    <source>
        <dbReference type="PROSITE-ProRule" id="PRU00325"/>
    </source>
</evidence>